<keyword evidence="2" id="KW-0472">Membrane</keyword>
<feature type="compositionally biased region" description="Polar residues" evidence="1">
    <location>
        <begin position="1"/>
        <end position="12"/>
    </location>
</feature>
<dbReference type="AlphaFoldDB" id="A0A5J5EK68"/>
<feature type="region of interest" description="Disordered" evidence="1">
    <location>
        <begin position="1"/>
        <end position="248"/>
    </location>
</feature>
<protein>
    <submittedName>
        <fullName evidence="3">Uncharacterized protein</fullName>
    </submittedName>
</protein>
<keyword evidence="2" id="KW-0812">Transmembrane</keyword>
<keyword evidence="2" id="KW-1133">Transmembrane helix</keyword>
<dbReference type="OrthoDB" id="4179406at2759"/>
<dbReference type="EMBL" id="VXIS01000254">
    <property type="protein sequence ID" value="KAA8895611.1"/>
    <property type="molecule type" value="Genomic_DNA"/>
</dbReference>
<evidence type="ECO:0000256" key="2">
    <source>
        <dbReference type="SAM" id="Phobius"/>
    </source>
</evidence>
<sequence>MQTPQKQPSRSSAMHLPTPPPSFASETGGDSPAERSRHGWSSTPTPIGSGSRSREHLRLSPSPVRLPPPTGSELAHRRLRLSLSPEPDFPRLPPPGSNRATPDRDMGGPGTRESSPAVGRTPSPEPFEIDRSRSNSPEETMRPPPPLSPLTEQSLNAPHHRRTPSTGARSVMSAYDMITSYIGSEGPHSSTKRRATPQNAGFQPNAGLSKPITPSFIRDYNSGSAPPPLRRMSAAPEMEDEEDGSSSRIFGGSLVLSNTYGSDGTATSQSGDILRMSDLSRQRQQMGWNYEKEESLSTVYYKEFHSQIDAFARSLKKPVVTFVLVMIIPVLVSLGASLITGSKAPVPTGNSTFGGNIDFPTLMNIEASFERVVDSAAGGSELARSLKQSEMAVADLSTVVKYSDLNCRETLSARLEQFAIDARDNVVGLLEFSAKVGGVLDELLSVNQYALRELTQLQMERIDGPNTFFQRIPLPWPLSRVVSSSATMARARLAQTFDTAVEVLETNLRLLIAHGTIIQAGLMGLSQQNGPIRTEIVREFADIRRGEAEAMSSLWARISTHSALKRQNFKENERLLREINIYHDKARGYVEVTLLELGRMTSELDNLRRRVAQPLLVERKTQDIGMQDQVQAIQMSVDALLKKRGDRDERQRMWNKIILEGAVGGTAQKGHVEGPRF</sequence>
<accession>A0A5J5EK68</accession>
<organism evidence="3 4">
    <name type="scientific">Sphaerosporella brunnea</name>
    <dbReference type="NCBI Taxonomy" id="1250544"/>
    <lineage>
        <taxon>Eukaryota</taxon>
        <taxon>Fungi</taxon>
        <taxon>Dikarya</taxon>
        <taxon>Ascomycota</taxon>
        <taxon>Pezizomycotina</taxon>
        <taxon>Pezizomycetes</taxon>
        <taxon>Pezizales</taxon>
        <taxon>Pyronemataceae</taxon>
        <taxon>Sphaerosporella</taxon>
    </lineage>
</organism>
<reference evidence="3 4" key="1">
    <citation type="submission" date="2019-09" db="EMBL/GenBank/DDBJ databases">
        <title>Draft genome of the ectomycorrhizal ascomycete Sphaerosporella brunnea.</title>
        <authorList>
            <consortium name="DOE Joint Genome Institute"/>
            <person name="Benucci G.M."/>
            <person name="Marozzi G."/>
            <person name="Antonielli L."/>
            <person name="Sanchez S."/>
            <person name="Marco P."/>
            <person name="Wang X."/>
            <person name="Falini L.B."/>
            <person name="Barry K."/>
            <person name="Haridas S."/>
            <person name="Lipzen A."/>
            <person name="Labutti K."/>
            <person name="Grigoriev I.V."/>
            <person name="Murat C."/>
            <person name="Martin F."/>
            <person name="Albertini E."/>
            <person name="Donnini D."/>
            <person name="Bonito G."/>
        </authorList>
    </citation>
    <scope>NUCLEOTIDE SEQUENCE [LARGE SCALE GENOMIC DNA]</scope>
    <source>
        <strain evidence="3 4">Sb_GMNB300</strain>
    </source>
</reference>
<comment type="caution">
    <text evidence="3">The sequence shown here is derived from an EMBL/GenBank/DDBJ whole genome shotgun (WGS) entry which is preliminary data.</text>
</comment>
<feature type="transmembrane region" description="Helical" evidence="2">
    <location>
        <begin position="319"/>
        <end position="339"/>
    </location>
</feature>
<evidence type="ECO:0000313" key="4">
    <source>
        <dbReference type="Proteomes" id="UP000326924"/>
    </source>
</evidence>
<feature type="compositionally biased region" description="Polar residues" evidence="1">
    <location>
        <begin position="39"/>
        <end position="51"/>
    </location>
</feature>
<proteinExistence type="predicted"/>
<keyword evidence="4" id="KW-1185">Reference proteome</keyword>
<dbReference type="Proteomes" id="UP000326924">
    <property type="component" value="Unassembled WGS sequence"/>
</dbReference>
<name>A0A5J5EK68_9PEZI</name>
<dbReference type="InParanoid" id="A0A5J5EK68"/>
<evidence type="ECO:0000313" key="3">
    <source>
        <dbReference type="EMBL" id="KAA8895611.1"/>
    </source>
</evidence>
<gene>
    <name evidence="3" type="ORF">FN846DRAFT_911557</name>
</gene>
<evidence type="ECO:0000256" key="1">
    <source>
        <dbReference type="SAM" id="MobiDB-lite"/>
    </source>
</evidence>